<dbReference type="PANTHER" id="PTHR11857">
    <property type="entry name" value="ODORANT BINDING PROTEIN-RELATED"/>
    <property type="match status" value="1"/>
</dbReference>
<reference evidence="3" key="2">
    <citation type="journal article" date="2017" name="J. Asia-Pac. Entomol.">
        <title>Chemosensory genes from Pachypeltis micranthus, a natural enemy of the climbing hemp vine.</title>
        <authorList>
            <person name="Liu N.-Y."/>
            <person name="Zhu J.-Y."/>
            <person name="Ji M."/>
            <person name="Yang B."/>
            <person name="Ze S.-Z."/>
        </authorList>
    </citation>
    <scope>NUCLEOTIDE SEQUENCE</scope>
</reference>
<dbReference type="EMBL" id="KY056626">
    <property type="protein sequence ID" value="ARO46433.1"/>
    <property type="molecule type" value="mRNA"/>
</dbReference>
<dbReference type="GO" id="GO:0005615">
    <property type="term" value="C:extracellular space"/>
    <property type="evidence" value="ECO:0007669"/>
    <property type="project" value="TreeGrafter"/>
</dbReference>
<evidence type="ECO:0000256" key="1">
    <source>
        <dbReference type="ARBA" id="ARBA00022729"/>
    </source>
</evidence>
<dbReference type="SUPFAM" id="SSF47565">
    <property type="entry name" value="Insect pheromone/odorant-binding proteins"/>
    <property type="match status" value="1"/>
</dbReference>
<dbReference type="SMART" id="SM00708">
    <property type="entry name" value="PhBP"/>
    <property type="match status" value="1"/>
</dbReference>
<reference evidence="3" key="1">
    <citation type="submission" date="2016-10" db="EMBL/GenBank/DDBJ databases">
        <authorList>
            <person name="Varghese N."/>
        </authorList>
    </citation>
    <scope>NUCLEOTIDE SEQUENCE</scope>
</reference>
<protein>
    <submittedName>
        <fullName evidence="3">Odorant binding protein 4</fullName>
    </submittedName>
</protein>
<accession>A0A1W6QYM8</accession>
<feature type="chain" id="PRO_5013389206" evidence="2">
    <location>
        <begin position="27"/>
        <end position="156"/>
    </location>
</feature>
<dbReference type="PANTHER" id="PTHR11857:SF42">
    <property type="entry name" value="GENERAL ODORANT-BINDING PROTEIN 19D-RELATED"/>
    <property type="match status" value="1"/>
</dbReference>
<dbReference type="Pfam" id="PF01395">
    <property type="entry name" value="PBP_GOBP"/>
    <property type="match status" value="1"/>
</dbReference>
<dbReference type="AlphaFoldDB" id="A0A1W6QYM8"/>
<dbReference type="GO" id="GO:0005549">
    <property type="term" value="F:odorant binding"/>
    <property type="evidence" value="ECO:0007669"/>
    <property type="project" value="InterPro"/>
</dbReference>
<keyword evidence="1 2" id="KW-0732">Signal</keyword>
<dbReference type="Gene3D" id="1.10.238.20">
    <property type="entry name" value="Pheromone/general odorant binding protein domain"/>
    <property type="match status" value="1"/>
</dbReference>
<dbReference type="InterPro" id="IPR036728">
    <property type="entry name" value="PBP_GOBP_sf"/>
</dbReference>
<dbReference type="InterPro" id="IPR006170">
    <property type="entry name" value="PBP/GOBP"/>
</dbReference>
<evidence type="ECO:0000256" key="2">
    <source>
        <dbReference type="SAM" id="SignalP"/>
    </source>
</evidence>
<proteinExistence type="evidence at transcript level"/>
<evidence type="ECO:0000313" key="3">
    <source>
        <dbReference type="EMBL" id="ARO46433.1"/>
    </source>
</evidence>
<organism evidence="3">
    <name type="scientific">Pachypeltis micranthus</name>
    <dbReference type="NCBI Taxonomy" id="1983339"/>
    <lineage>
        <taxon>Eukaryota</taxon>
        <taxon>Metazoa</taxon>
        <taxon>Ecdysozoa</taxon>
        <taxon>Arthropoda</taxon>
        <taxon>Hexapoda</taxon>
        <taxon>Insecta</taxon>
        <taxon>Pterygota</taxon>
        <taxon>Neoptera</taxon>
        <taxon>Paraneoptera</taxon>
        <taxon>Hemiptera</taxon>
        <taxon>Heteroptera</taxon>
        <taxon>Panheteroptera</taxon>
        <taxon>Cimicomorpha</taxon>
        <taxon>Miridae</taxon>
        <taxon>Monaloniini</taxon>
        <taxon>Pachypeltis</taxon>
    </lineage>
</organism>
<dbReference type="CDD" id="cd23992">
    <property type="entry name" value="PBP_GOBP"/>
    <property type="match status" value="1"/>
</dbReference>
<dbReference type="GO" id="GO:0007608">
    <property type="term" value="P:sensory perception of smell"/>
    <property type="evidence" value="ECO:0007669"/>
    <property type="project" value="TreeGrafter"/>
</dbReference>
<feature type="signal peptide" evidence="2">
    <location>
        <begin position="1"/>
        <end position="26"/>
    </location>
</feature>
<name>A0A1W6QYM8_9HEMI</name>
<sequence>MVSVEILKYSFWLVVALVGCFIACKAEPKGLSEEQKEAFLKALKQCQQDSGLQDAEYDSMIKDKQPPQSKEGKCFVKCILEANEVIVNGEVNKVGVEASLEEAIEDQSKLKEAKEILKGCTESVKPGEDDECEFATKLANCLYGKMKESNIQGPMS</sequence>